<keyword evidence="3" id="KW-0460">Magnesium</keyword>
<evidence type="ECO:0000313" key="5">
    <source>
        <dbReference type="Proteomes" id="UP000317942"/>
    </source>
</evidence>
<dbReference type="InterPro" id="IPR015797">
    <property type="entry name" value="NUDIX_hydrolase-like_dom_sf"/>
</dbReference>
<evidence type="ECO:0000256" key="2">
    <source>
        <dbReference type="ARBA" id="ARBA00022801"/>
    </source>
</evidence>
<dbReference type="Proteomes" id="UP000317942">
    <property type="component" value="Unassembled WGS sequence"/>
</dbReference>
<proteinExistence type="predicted"/>
<dbReference type="RefSeq" id="WP_101558114.1">
    <property type="nucleotide sequence ID" value="NZ_CP066060.1"/>
</dbReference>
<dbReference type="PROSITE" id="PS51462">
    <property type="entry name" value="NUDIX"/>
    <property type="match status" value="1"/>
</dbReference>
<comment type="caution">
    <text evidence="4">The sequence shown here is derived from an EMBL/GenBank/DDBJ whole genome shotgun (WGS) entry which is preliminary data.</text>
</comment>
<dbReference type="SUPFAM" id="SSF55811">
    <property type="entry name" value="Nudix"/>
    <property type="match status" value="1"/>
</dbReference>
<evidence type="ECO:0000256" key="3">
    <source>
        <dbReference type="ARBA" id="ARBA00022842"/>
    </source>
</evidence>
<reference evidence="4 5" key="1">
    <citation type="submission" date="2019-06" db="EMBL/GenBank/DDBJ databases">
        <title>Draft genome sequence of Actinomyces oris CCUG 34288T.</title>
        <authorList>
            <person name="Salva-Serra F."/>
            <person name="Cardew S."/>
            <person name="Moore E."/>
        </authorList>
    </citation>
    <scope>NUCLEOTIDE SEQUENCE [LARGE SCALE GENOMIC DNA]</scope>
    <source>
        <strain evidence="4 5">CCUG 34288</strain>
    </source>
</reference>
<accession>A0A2I1IWH0</accession>
<evidence type="ECO:0000256" key="1">
    <source>
        <dbReference type="ARBA" id="ARBA00001946"/>
    </source>
</evidence>
<protein>
    <submittedName>
        <fullName evidence="4">NUDIX domain-containing protein</fullName>
    </submittedName>
</protein>
<dbReference type="InterPro" id="IPR000086">
    <property type="entry name" value="NUDIX_hydrolase_dom"/>
</dbReference>
<dbReference type="GeneID" id="64212562"/>
<dbReference type="CDD" id="cd04685">
    <property type="entry name" value="NUDIX_Hydrolase"/>
    <property type="match status" value="1"/>
</dbReference>
<name>A0A2I1IWH0_9ACTO</name>
<sequence>MTGRLVDGRHPVLVPEDWDQHLDAAEWSLGEDGLPFRTAARVLAVTQDGEVLLLVGHDAADPDHSWVFTPGGGLHSGEDPRAGAVRELVEESGIEVSPEDLEGPIAHREAIFRFASVTCRQDEIFFLLHLPTRHPIRKDGWTCLERDVVDSISWWSAEQLQAAQQRGQEIYPVRLPEIVEELASGWNGRCLDLTDPVDHEVLAELASKPPRYCDPSA</sequence>
<evidence type="ECO:0000313" key="4">
    <source>
        <dbReference type="EMBL" id="TQD60426.1"/>
    </source>
</evidence>
<dbReference type="InterPro" id="IPR020084">
    <property type="entry name" value="NUDIX_hydrolase_CS"/>
</dbReference>
<comment type="cofactor">
    <cofactor evidence="1">
        <name>Mg(2+)</name>
        <dbReference type="ChEBI" id="CHEBI:18420"/>
    </cofactor>
</comment>
<dbReference type="Gene3D" id="3.90.79.10">
    <property type="entry name" value="Nucleoside Triphosphate Pyrophosphohydrolase"/>
    <property type="match status" value="1"/>
</dbReference>
<dbReference type="GO" id="GO:0016787">
    <property type="term" value="F:hydrolase activity"/>
    <property type="evidence" value="ECO:0007669"/>
    <property type="project" value="UniProtKB-KW"/>
</dbReference>
<dbReference type="EMBL" id="VICC01000006">
    <property type="protein sequence ID" value="TQD60426.1"/>
    <property type="molecule type" value="Genomic_DNA"/>
</dbReference>
<keyword evidence="2" id="KW-0378">Hydrolase</keyword>
<dbReference type="Pfam" id="PF00293">
    <property type="entry name" value="NUDIX"/>
    <property type="match status" value="1"/>
</dbReference>
<dbReference type="PANTHER" id="PTHR43046:SF12">
    <property type="entry name" value="GDP-MANNOSE MANNOSYL HYDROLASE"/>
    <property type="match status" value="1"/>
</dbReference>
<gene>
    <name evidence="4" type="ORF">FK267_08315</name>
</gene>
<organism evidence="4 5">
    <name type="scientific">Actinomyces oris</name>
    <dbReference type="NCBI Taxonomy" id="544580"/>
    <lineage>
        <taxon>Bacteria</taxon>
        <taxon>Bacillati</taxon>
        <taxon>Actinomycetota</taxon>
        <taxon>Actinomycetes</taxon>
        <taxon>Actinomycetales</taxon>
        <taxon>Actinomycetaceae</taxon>
        <taxon>Actinomyces</taxon>
    </lineage>
</organism>
<dbReference type="PANTHER" id="PTHR43046">
    <property type="entry name" value="GDP-MANNOSE MANNOSYL HYDROLASE"/>
    <property type="match status" value="1"/>
</dbReference>
<dbReference type="AlphaFoldDB" id="A0A2I1IWH0"/>
<dbReference type="PROSITE" id="PS00893">
    <property type="entry name" value="NUDIX_BOX"/>
    <property type="match status" value="1"/>
</dbReference>